<dbReference type="EMBL" id="JBHFQA010000002">
    <property type="protein sequence ID" value="KAL2103090.1"/>
    <property type="molecule type" value="Genomic_DNA"/>
</dbReference>
<proteinExistence type="predicted"/>
<dbReference type="AlphaFoldDB" id="A0ABD1KV96"/>
<protein>
    <submittedName>
        <fullName evidence="1">Uncharacterized protein</fullName>
    </submittedName>
</protein>
<reference evidence="1 2" key="1">
    <citation type="submission" date="2024-09" db="EMBL/GenBank/DDBJ databases">
        <title>A chromosome-level genome assembly of Gray's grenadier anchovy, Coilia grayii.</title>
        <authorList>
            <person name="Fu Z."/>
        </authorList>
    </citation>
    <scope>NUCLEOTIDE SEQUENCE [LARGE SCALE GENOMIC DNA]</scope>
    <source>
        <strain evidence="1">G4</strain>
        <tissue evidence="1">Muscle</tissue>
    </source>
</reference>
<evidence type="ECO:0000313" key="1">
    <source>
        <dbReference type="EMBL" id="KAL2103090.1"/>
    </source>
</evidence>
<accession>A0ABD1KV96</accession>
<evidence type="ECO:0000313" key="2">
    <source>
        <dbReference type="Proteomes" id="UP001591681"/>
    </source>
</evidence>
<dbReference type="Proteomes" id="UP001591681">
    <property type="component" value="Unassembled WGS sequence"/>
</dbReference>
<organism evidence="1 2">
    <name type="scientific">Coilia grayii</name>
    <name type="common">Gray's grenadier anchovy</name>
    <dbReference type="NCBI Taxonomy" id="363190"/>
    <lineage>
        <taxon>Eukaryota</taxon>
        <taxon>Metazoa</taxon>
        <taxon>Chordata</taxon>
        <taxon>Craniata</taxon>
        <taxon>Vertebrata</taxon>
        <taxon>Euteleostomi</taxon>
        <taxon>Actinopterygii</taxon>
        <taxon>Neopterygii</taxon>
        <taxon>Teleostei</taxon>
        <taxon>Clupei</taxon>
        <taxon>Clupeiformes</taxon>
        <taxon>Clupeoidei</taxon>
        <taxon>Engraulidae</taxon>
        <taxon>Coilinae</taxon>
        <taxon>Coilia</taxon>
    </lineage>
</organism>
<gene>
    <name evidence="1" type="ORF">ACEWY4_002258</name>
</gene>
<comment type="caution">
    <text evidence="1">The sequence shown here is derived from an EMBL/GenBank/DDBJ whole genome shotgun (WGS) entry which is preliminary data.</text>
</comment>
<keyword evidence="2" id="KW-1185">Reference proteome</keyword>
<name>A0ABD1KV96_9TELE</name>
<sequence>MSQVQVGDNELREIDICGGDTCSEGESGIFVNSAVSKTDGFSAFHQWSPTAGQSDDGKFPSRTSECTIWAKGTFQEPAHVAQIPNGEGNADVENFFCRNEDLEEHRPRAVSRTSIVDCLLVELYDTYTSGNRRSADSLDSSTEASGSDAFFGRSNSGSNFLQELQEKHTRRHQVKYLSQKDAEELKWIIQELNYRISIQSAKLVRLLRRKDRLHTKCQKNCDVITACLQALSQKRSMWDTTPHLV</sequence>